<dbReference type="Pfam" id="PF07002">
    <property type="entry name" value="Copine"/>
    <property type="match status" value="1"/>
</dbReference>
<reference evidence="4" key="1">
    <citation type="submission" date="2024-02" db="EMBL/GenBank/DDBJ databases">
        <authorList>
            <consortium name="ELIXIR-Norway"/>
            <consortium name="Elixir Norway"/>
        </authorList>
    </citation>
    <scope>NUCLEOTIDE SEQUENCE</scope>
</reference>
<comment type="caution">
    <text evidence="4">The sequence shown here is derived from an EMBL/GenBank/DDBJ whole genome shotgun (WGS) entry which is preliminary data.</text>
</comment>
<dbReference type="SMART" id="SM00239">
    <property type="entry name" value="C2"/>
    <property type="match status" value="1"/>
</dbReference>
<dbReference type="InterPro" id="IPR036465">
    <property type="entry name" value="vWFA_dom_sf"/>
</dbReference>
<dbReference type="PROSITE" id="PS50004">
    <property type="entry name" value="C2"/>
    <property type="match status" value="2"/>
</dbReference>
<dbReference type="InterPro" id="IPR035892">
    <property type="entry name" value="C2_domain_sf"/>
</dbReference>
<dbReference type="SUPFAM" id="SSF49562">
    <property type="entry name" value="C2 domain (Calcium/lipid-binding domain, CaLB)"/>
    <property type="match status" value="2"/>
</dbReference>
<dbReference type="CDD" id="cd04047">
    <property type="entry name" value="C2B_Copine"/>
    <property type="match status" value="1"/>
</dbReference>
<organism evidence="4 5">
    <name type="scientific">Sphagnum jensenii</name>
    <dbReference type="NCBI Taxonomy" id="128206"/>
    <lineage>
        <taxon>Eukaryota</taxon>
        <taxon>Viridiplantae</taxon>
        <taxon>Streptophyta</taxon>
        <taxon>Embryophyta</taxon>
        <taxon>Bryophyta</taxon>
        <taxon>Sphagnophytina</taxon>
        <taxon>Sphagnopsida</taxon>
        <taxon>Sphagnales</taxon>
        <taxon>Sphagnaceae</taxon>
        <taxon>Sphagnum</taxon>
    </lineage>
</organism>
<sequence>NLNPDWVKKFEIPFKFNESQQLKFEIWDIDSSSSKEFLGQIIVELAAILATNGGTYRQKLTTGGRSPRRFGGELLIRAEELSSNKQIALMSFSASNLDKKDFLGKSDPYLVISKANSDGSFSVVHKTEVIKNNLNPQWKPFNIRVQQLCSGDYERNLKIDCFDWDRDSAHDLIGSFTTNLRKLSAGPSQQNIYECINLEKKNRKRKYKNSGIIKLNSISIIQEVTFIDYIRGGTQMHFAVAVDFTASNGDVRDQRSLHFLDYSGRPNSYEIALKSVGEIIKSYDTQGLFPAYGFGAKIPPHGQVSHLFPLNNNPSYPYCRGIDEIVSCYKSTLSSVTLYGPTNFAPVINNTANIARGFQDGKHYFVQLIITDGAISDMNNTLDAIVNASSLPMSIIIIGVGNADFSAMDFLDGDSNALVSHGRRAVRDIVQ</sequence>
<keyword evidence="2" id="KW-0677">Repeat</keyword>
<feature type="non-terminal residue" evidence="4">
    <location>
        <position position="1"/>
    </location>
</feature>
<dbReference type="Proteomes" id="UP001497444">
    <property type="component" value="Unassembled WGS sequence"/>
</dbReference>
<dbReference type="InterPro" id="IPR002035">
    <property type="entry name" value="VWF_A"/>
</dbReference>
<gene>
    <name evidence="4" type="ORF">CSSPJE1EN1_LOCUS25169</name>
</gene>
<evidence type="ECO:0000259" key="3">
    <source>
        <dbReference type="PROSITE" id="PS50004"/>
    </source>
</evidence>
<dbReference type="Pfam" id="PF00168">
    <property type="entry name" value="C2"/>
    <property type="match status" value="2"/>
</dbReference>
<dbReference type="PANTHER" id="PTHR10857:SF106">
    <property type="entry name" value="C2 DOMAIN-CONTAINING PROTEIN"/>
    <property type="match status" value="1"/>
</dbReference>
<dbReference type="EMBL" id="CAXAQS010000049">
    <property type="protein sequence ID" value="CAK9249791.1"/>
    <property type="molecule type" value="Genomic_DNA"/>
</dbReference>
<evidence type="ECO:0000256" key="1">
    <source>
        <dbReference type="ARBA" id="ARBA00009048"/>
    </source>
</evidence>
<comment type="similarity">
    <text evidence="1">Belongs to the copine family.</text>
</comment>
<dbReference type="InterPro" id="IPR000008">
    <property type="entry name" value="C2_dom"/>
</dbReference>
<accession>A0ABP0V759</accession>
<feature type="domain" description="C2" evidence="3">
    <location>
        <begin position="70"/>
        <end position="193"/>
    </location>
</feature>
<dbReference type="SUPFAM" id="SSF53300">
    <property type="entry name" value="vWA-like"/>
    <property type="match status" value="1"/>
</dbReference>
<evidence type="ECO:0000313" key="4">
    <source>
        <dbReference type="EMBL" id="CAK9249791.1"/>
    </source>
</evidence>
<dbReference type="SMART" id="SM00327">
    <property type="entry name" value="VWA"/>
    <property type="match status" value="1"/>
</dbReference>
<keyword evidence="5" id="KW-1185">Reference proteome</keyword>
<protein>
    <recommendedName>
        <fullName evidence="3">C2 domain-containing protein</fullName>
    </recommendedName>
</protein>
<dbReference type="Gene3D" id="2.60.40.150">
    <property type="entry name" value="C2 domain"/>
    <property type="match status" value="2"/>
</dbReference>
<name>A0ABP0V759_9BRYO</name>
<proteinExistence type="inferred from homology"/>
<dbReference type="InterPro" id="IPR010734">
    <property type="entry name" value="Copine_C"/>
</dbReference>
<evidence type="ECO:0000256" key="2">
    <source>
        <dbReference type="ARBA" id="ARBA00022737"/>
    </source>
</evidence>
<dbReference type="InterPro" id="IPR037768">
    <property type="entry name" value="C2B_Copine"/>
</dbReference>
<dbReference type="PANTHER" id="PTHR10857">
    <property type="entry name" value="COPINE"/>
    <property type="match status" value="1"/>
</dbReference>
<feature type="domain" description="C2" evidence="3">
    <location>
        <begin position="1"/>
        <end position="60"/>
    </location>
</feature>
<evidence type="ECO:0000313" key="5">
    <source>
        <dbReference type="Proteomes" id="UP001497444"/>
    </source>
</evidence>
<dbReference type="InterPro" id="IPR045052">
    <property type="entry name" value="Copine"/>
</dbReference>
<feature type="non-terminal residue" evidence="4">
    <location>
        <position position="431"/>
    </location>
</feature>